<reference evidence="16" key="1">
    <citation type="journal article" date="2014" name="Int. J. Syst. Evol. Microbiol.">
        <title>Complete genome sequence of Corynebacterium casei LMG S-19264T (=DSM 44701T), isolated from a smear-ripened cheese.</title>
        <authorList>
            <consortium name="US DOE Joint Genome Institute (JGI-PGF)"/>
            <person name="Walter F."/>
            <person name="Albersmeier A."/>
            <person name="Kalinowski J."/>
            <person name="Ruckert C."/>
        </authorList>
    </citation>
    <scope>NUCLEOTIDE SEQUENCE</scope>
    <source>
        <strain evidence="16">KCTC 12711</strain>
    </source>
</reference>
<dbReference type="GO" id="GO:0006826">
    <property type="term" value="P:iron ion transport"/>
    <property type="evidence" value="ECO:0007669"/>
    <property type="project" value="UniProtKB-KW"/>
</dbReference>
<feature type="chain" id="PRO_5036719138" evidence="13">
    <location>
        <begin position="20"/>
        <end position="707"/>
    </location>
</feature>
<dbReference type="PROSITE" id="PS52016">
    <property type="entry name" value="TONB_DEPENDENT_REC_3"/>
    <property type="match status" value="1"/>
</dbReference>
<dbReference type="InterPro" id="IPR036942">
    <property type="entry name" value="Beta-barrel_TonB_sf"/>
</dbReference>
<evidence type="ECO:0000256" key="2">
    <source>
        <dbReference type="ARBA" id="ARBA00022448"/>
    </source>
</evidence>
<keyword evidence="16" id="KW-0675">Receptor</keyword>
<evidence type="ECO:0000256" key="7">
    <source>
        <dbReference type="ARBA" id="ARBA00023065"/>
    </source>
</evidence>
<dbReference type="PANTHER" id="PTHR32552">
    <property type="entry name" value="FERRICHROME IRON RECEPTOR-RELATED"/>
    <property type="match status" value="1"/>
</dbReference>
<keyword evidence="10 11" id="KW-0998">Cell outer membrane</keyword>
<keyword evidence="4" id="KW-0410">Iron transport</keyword>
<feature type="domain" description="TonB-dependent receptor plug" evidence="15">
    <location>
        <begin position="38"/>
        <end position="143"/>
    </location>
</feature>
<reference evidence="16" key="2">
    <citation type="submission" date="2020-09" db="EMBL/GenBank/DDBJ databases">
        <authorList>
            <person name="Sun Q."/>
            <person name="Kim S."/>
        </authorList>
    </citation>
    <scope>NUCLEOTIDE SEQUENCE</scope>
    <source>
        <strain evidence="16">KCTC 12711</strain>
    </source>
</reference>
<keyword evidence="8 12" id="KW-0798">TonB box</keyword>
<comment type="caution">
    <text evidence="16">The sequence shown here is derived from an EMBL/GenBank/DDBJ whole genome shotgun (WGS) entry which is preliminary data.</text>
</comment>
<dbReference type="Gene3D" id="2.40.170.20">
    <property type="entry name" value="TonB-dependent receptor, beta-barrel domain"/>
    <property type="match status" value="1"/>
</dbReference>
<dbReference type="Proteomes" id="UP000614811">
    <property type="component" value="Unassembled WGS sequence"/>
</dbReference>
<comment type="subcellular location">
    <subcellularLocation>
        <location evidence="1 11">Cell outer membrane</location>
        <topology evidence="1 11">Multi-pass membrane protein</topology>
    </subcellularLocation>
</comment>
<protein>
    <submittedName>
        <fullName evidence="16">TonB-dependent receptor</fullName>
    </submittedName>
</protein>
<name>A0A918VRB0_9GAMM</name>
<keyword evidence="13" id="KW-0732">Signal</keyword>
<accession>A0A918VRB0</accession>
<evidence type="ECO:0000256" key="10">
    <source>
        <dbReference type="ARBA" id="ARBA00023237"/>
    </source>
</evidence>
<dbReference type="GO" id="GO:0009279">
    <property type="term" value="C:cell outer membrane"/>
    <property type="evidence" value="ECO:0007669"/>
    <property type="project" value="UniProtKB-SubCell"/>
</dbReference>
<evidence type="ECO:0000256" key="12">
    <source>
        <dbReference type="RuleBase" id="RU003357"/>
    </source>
</evidence>
<keyword evidence="3 11" id="KW-1134">Transmembrane beta strand</keyword>
<evidence type="ECO:0000313" key="17">
    <source>
        <dbReference type="Proteomes" id="UP000614811"/>
    </source>
</evidence>
<evidence type="ECO:0000313" key="16">
    <source>
        <dbReference type="EMBL" id="GHA18279.1"/>
    </source>
</evidence>
<feature type="domain" description="TonB-dependent receptor-like beta-barrel" evidence="14">
    <location>
        <begin position="227"/>
        <end position="664"/>
    </location>
</feature>
<keyword evidence="6" id="KW-0408">Iron</keyword>
<keyword evidence="9 11" id="KW-0472">Membrane</keyword>
<feature type="signal peptide" evidence="13">
    <location>
        <begin position="1"/>
        <end position="19"/>
    </location>
</feature>
<dbReference type="AlphaFoldDB" id="A0A918VRB0"/>
<evidence type="ECO:0000256" key="1">
    <source>
        <dbReference type="ARBA" id="ARBA00004571"/>
    </source>
</evidence>
<dbReference type="SUPFAM" id="SSF56935">
    <property type="entry name" value="Porins"/>
    <property type="match status" value="1"/>
</dbReference>
<dbReference type="InterPro" id="IPR039426">
    <property type="entry name" value="TonB-dep_rcpt-like"/>
</dbReference>
<dbReference type="EMBL" id="BMXA01000007">
    <property type="protein sequence ID" value="GHA18279.1"/>
    <property type="molecule type" value="Genomic_DNA"/>
</dbReference>
<dbReference type="Pfam" id="PF07715">
    <property type="entry name" value="Plug"/>
    <property type="match status" value="1"/>
</dbReference>
<evidence type="ECO:0000256" key="5">
    <source>
        <dbReference type="ARBA" id="ARBA00022692"/>
    </source>
</evidence>
<dbReference type="PANTHER" id="PTHR32552:SF81">
    <property type="entry name" value="TONB-DEPENDENT OUTER MEMBRANE RECEPTOR"/>
    <property type="match status" value="1"/>
</dbReference>
<dbReference type="Pfam" id="PF00593">
    <property type="entry name" value="TonB_dep_Rec_b-barrel"/>
    <property type="match status" value="1"/>
</dbReference>
<keyword evidence="7" id="KW-0406">Ion transport</keyword>
<evidence type="ECO:0000256" key="8">
    <source>
        <dbReference type="ARBA" id="ARBA00023077"/>
    </source>
</evidence>
<evidence type="ECO:0000256" key="3">
    <source>
        <dbReference type="ARBA" id="ARBA00022452"/>
    </source>
</evidence>
<evidence type="ECO:0000256" key="4">
    <source>
        <dbReference type="ARBA" id="ARBA00022496"/>
    </source>
</evidence>
<evidence type="ECO:0000256" key="6">
    <source>
        <dbReference type="ARBA" id="ARBA00023004"/>
    </source>
</evidence>
<dbReference type="RefSeq" id="WP_189402512.1">
    <property type="nucleotide sequence ID" value="NZ_BMXA01000007.1"/>
</dbReference>
<evidence type="ECO:0000256" key="11">
    <source>
        <dbReference type="PROSITE-ProRule" id="PRU01360"/>
    </source>
</evidence>
<proteinExistence type="inferred from homology"/>
<comment type="similarity">
    <text evidence="11 12">Belongs to the TonB-dependent receptor family.</text>
</comment>
<keyword evidence="2 11" id="KW-0813">Transport</keyword>
<dbReference type="InterPro" id="IPR000531">
    <property type="entry name" value="Beta-barrel_TonB"/>
</dbReference>
<sequence>MKKNLICVLLAGSCLCANAAAELEEVVVTAELIETSVLELPNSVSVIGQSQIDLRHASNLEDLLNLSPNINYATGASRGRFIQIRGIGERSEFQDPIINSVGIVLDGIDMTGIATGASTLDLDQVEVLRGPQGTLFGANALAGMINMVSNRPTEALESRLSLGIAEYGGQLIQGMISGPLNESLGYRIAAQNVQSDGFVENVFLDRDDTMRIDETTARAQLAWQANHDLTMNFTLFLADINNGYDAFSLDNTRQTYSDEPGVDQQDTMAGSVRARYAITAQQHLEAMLSVASSDLAYSYDEDWSHPGICDATACDSALFGFDWFYASFDAYQRDNDNTSVDLRYVSEGDQVSWVAGVYHRDQSIDLTRDYTYNDGLFRSQFDTRNSAIYGQLNYALNARWAIVGGLRSETRDVDYADSDLAQASLSEDLWGGRLALEYRTDSGAFVYGLVSRGFKPGGFNLDQELDAAKREYDTETMLNYELGFKHYFDALDLQLQAAVFYQDRDAIQTKQSVVRSIATGVAGDPCPCGFTDFTDNAASGTNRGLEVELNWAPSEHWSLYSTLGLLDTEFDQLLTFDHVNADRDNGIPYNLAGREQAHAPSYQWLLGGNLQLADNWSIHGSLEGKDDFYFSDRHELRSQAYTSINLELAYTRDKLRIALYGKNLGDETITTRGFGSFGNDPRKFYETEPYTQYGAPRVVGLRATFDF</sequence>
<keyword evidence="5 11" id="KW-0812">Transmembrane</keyword>
<evidence type="ECO:0000256" key="9">
    <source>
        <dbReference type="ARBA" id="ARBA00023136"/>
    </source>
</evidence>
<organism evidence="16 17">
    <name type="scientific">Arenicella chitinivorans</name>
    <dbReference type="NCBI Taxonomy" id="1329800"/>
    <lineage>
        <taxon>Bacteria</taxon>
        <taxon>Pseudomonadati</taxon>
        <taxon>Pseudomonadota</taxon>
        <taxon>Gammaproteobacteria</taxon>
        <taxon>Arenicellales</taxon>
        <taxon>Arenicellaceae</taxon>
        <taxon>Arenicella</taxon>
    </lineage>
</organism>
<keyword evidence="17" id="KW-1185">Reference proteome</keyword>
<evidence type="ECO:0000259" key="15">
    <source>
        <dbReference type="Pfam" id="PF07715"/>
    </source>
</evidence>
<gene>
    <name evidence="16" type="ORF">GCM10008090_29830</name>
</gene>
<dbReference type="InterPro" id="IPR012910">
    <property type="entry name" value="Plug_dom"/>
</dbReference>
<evidence type="ECO:0000256" key="13">
    <source>
        <dbReference type="SAM" id="SignalP"/>
    </source>
</evidence>
<evidence type="ECO:0000259" key="14">
    <source>
        <dbReference type="Pfam" id="PF00593"/>
    </source>
</evidence>